<feature type="transmembrane region" description="Helical" evidence="1">
    <location>
        <begin position="331"/>
        <end position="350"/>
    </location>
</feature>
<accession>A0A1M6NUR4</accession>
<dbReference type="InterPro" id="IPR001036">
    <property type="entry name" value="Acrflvin-R"/>
</dbReference>
<proteinExistence type="predicted"/>
<feature type="transmembrane region" description="Helical" evidence="1">
    <location>
        <begin position="857"/>
        <end position="875"/>
    </location>
</feature>
<dbReference type="Gene3D" id="3.30.70.1430">
    <property type="entry name" value="Multidrug efflux transporter AcrB pore domain"/>
    <property type="match status" value="2"/>
</dbReference>
<feature type="transmembrane region" description="Helical" evidence="1">
    <location>
        <begin position="993"/>
        <end position="1016"/>
    </location>
</feature>
<keyword evidence="1" id="KW-1133">Transmembrane helix</keyword>
<feature type="transmembrane region" description="Helical" evidence="1">
    <location>
        <begin position="913"/>
        <end position="938"/>
    </location>
</feature>
<feature type="transmembrane region" description="Helical" evidence="1">
    <location>
        <begin position="12"/>
        <end position="34"/>
    </location>
</feature>
<dbReference type="SUPFAM" id="SSF82866">
    <property type="entry name" value="Multidrug efflux transporter AcrB transmembrane domain"/>
    <property type="match status" value="2"/>
</dbReference>
<dbReference type="PANTHER" id="PTHR32063:SF0">
    <property type="entry name" value="SWARMING MOTILITY PROTEIN SWRC"/>
    <property type="match status" value="1"/>
</dbReference>
<evidence type="ECO:0000313" key="3">
    <source>
        <dbReference type="Proteomes" id="UP000184536"/>
    </source>
</evidence>
<dbReference type="OrthoDB" id="9757876at2"/>
<keyword evidence="1" id="KW-0472">Membrane</keyword>
<sequence length="1035" mass="112070">MNLSSFSVRRPVTIIMMTLIVIVLGVISLTRIPIDLMPKIEVPVAIVTTSYSGVGPQEIEELITRPLENAVATVSGIDTLQSISTEGSSLVIARFDFGTDMDDVAMEMREKVDLVKGMLPSDASTPMVMKIDPNAQPIVQLALTDGDDLAKLQAFAEDTVKPRLERLPGVASVNVSGGYTDQIEIAINQEKLKGYGLTVDQLAQVLRTENYSAPTGEVKTGAQKLTIRTTGEFKSIEEIQKLPISIPGGTRVLLEDIATVTKKYKDETSISRTNGKKSINVSMQKQSGTNTVTVANKIAQELEKLKKEFPEVDIVTVMDQSTYIKDAIGNVSNSAMMGAILAIVVLYMFLRNLRTTFIIGVAIPVSVVATFILLFFNNITINMMTLGGLSLGIGMLVDNSIVVLENIYRYRQLGYSRIDAAVKGAQEVGMAVVASTLTTVAVFLPIAFTEGLVSILFKELALTVGMSLGASLIISLTLVPMLSSKLLKVDNVEGKGRQGRFKLFNFLYNAFDKGFEKIEKGYKRLLSGALHRRKTTVFVAFVIFVGSMASIAAVGMEFFPASDEGQFSISIQMPNGYELENVDELTTRIEGMLEGIEEIETVFTSVGSSGNSFRNSGSNRASINVVLKKMAERERQTIEVADQVRKMIKDIPGAKLGVSASNSMSFSGGSPIDIKIKGDDLDTLKKIGEDIKNMVMSVEGTREVKNSLEEGIPEVEIQVNRDIATQYGLTAAQIASAVKGTVAGQTATKYRMNGDEIDVVIKGDPIFQESLSNLGQISVSSSRGSVPLNQVAQIAVVQGPISINREDQVRVTQVNSQIIGRDLGSISRDIQAKLADYPMPSGYTYELGGENQQMMEAFQNLVLALGLAIIIIYMIMAAQFESLVHPFTVMFSVPLAISGGALALFITGRTLSVTALIGVIMLAGIVVNNAIVLVDYINTRRREGEERNEAIVNAGPIRLRPILMTTLTTVLGLLPLALGIGEGAEAQAPMATVVIGGLTLSTLLTLVFVPVMYTLFDDFKSFIKRKLFRRKSVQA</sequence>
<dbReference type="SUPFAM" id="SSF82693">
    <property type="entry name" value="Multidrug efflux transporter AcrB pore domain, PN1, PN2, PC1 and PC2 subdomains"/>
    <property type="match status" value="3"/>
</dbReference>
<keyword evidence="1" id="KW-0812">Transmembrane</keyword>
<feature type="transmembrane region" description="Helical" evidence="1">
    <location>
        <begin position="428"/>
        <end position="448"/>
    </location>
</feature>
<organism evidence="2 3">
    <name type="scientific">Geosporobacter subterraneus DSM 17957</name>
    <dbReference type="NCBI Taxonomy" id="1121919"/>
    <lineage>
        <taxon>Bacteria</taxon>
        <taxon>Bacillati</taxon>
        <taxon>Bacillota</taxon>
        <taxon>Clostridia</taxon>
        <taxon>Peptostreptococcales</taxon>
        <taxon>Thermotaleaceae</taxon>
        <taxon>Geosporobacter</taxon>
    </lineage>
</organism>
<feature type="transmembrane region" description="Helical" evidence="1">
    <location>
        <begin position="887"/>
        <end position="907"/>
    </location>
</feature>
<feature type="transmembrane region" description="Helical" evidence="1">
    <location>
        <begin position="959"/>
        <end position="981"/>
    </location>
</feature>
<evidence type="ECO:0000256" key="1">
    <source>
        <dbReference type="SAM" id="Phobius"/>
    </source>
</evidence>
<dbReference type="GO" id="GO:0005886">
    <property type="term" value="C:plasma membrane"/>
    <property type="evidence" value="ECO:0007669"/>
    <property type="project" value="TreeGrafter"/>
</dbReference>
<name>A0A1M6NUR4_9FIRM</name>
<dbReference type="PRINTS" id="PR00702">
    <property type="entry name" value="ACRIFLAVINRP"/>
</dbReference>
<reference evidence="3" key="1">
    <citation type="submission" date="2016-11" db="EMBL/GenBank/DDBJ databases">
        <authorList>
            <person name="Varghese N."/>
            <person name="Submissions S."/>
        </authorList>
    </citation>
    <scope>NUCLEOTIDE SEQUENCE [LARGE SCALE GENOMIC DNA]</scope>
    <source>
        <strain evidence="3">DSM 17957</strain>
    </source>
</reference>
<gene>
    <name evidence="2" type="ORF">SAMN02745975_03402</name>
</gene>
<feature type="transmembrane region" description="Helical" evidence="1">
    <location>
        <begin position="388"/>
        <end position="408"/>
    </location>
</feature>
<dbReference type="AlphaFoldDB" id="A0A1M6NUR4"/>
<feature type="transmembrane region" description="Helical" evidence="1">
    <location>
        <begin position="460"/>
        <end position="479"/>
    </location>
</feature>
<dbReference type="Gene3D" id="3.30.70.1320">
    <property type="entry name" value="Multidrug efflux transporter AcrB pore domain like"/>
    <property type="match status" value="1"/>
</dbReference>
<feature type="transmembrane region" description="Helical" evidence="1">
    <location>
        <begin position="357"/>
        <end position="376"/>
    </location>
</feature>
<keyword evidence="3" id="KW-1185">Reference proteome</keyword>
<feature type="transmembrane region" description="Helical" evidence="1">
    <location>
        <begin position="537"/>
        <end position="559"/>
    </location>
</feature>
<dbReference type="GO" id="GO:0042910">
    <property type="term" value="F:xenobiotic transmembrane transporter activity"/>
    <property type="evidence" value="ECO:0007669"/>
    <property type="project" value="TreeGrafter"/>
</dbReference>
<dbReference type="Gene3D" id="3.30.70.1440">
    <property type="entry name" value="Multidrug efflux transporter AcrB pore domain"/>
    <property type="match status" value="1"/>
</dbReference>
<dbReference type="PANTHER" id="PTHR32063">
    <property type="match status" value="1"/>
</dbReference>
<dbReference type="InterPro" id="IPR027463">
    <property type="entry name" value="AcrB_DN_DC_subdom"/>
</dbReference>
<dbReference type="Pfam" id="PF00873">
    <property type="entry name" value="ACR_tran"/>
    <property type="match status" value="1"/>
</dbReference>
<protein>
    <submittedName>
        <fullName evidence="2">Hydrophobic/amphiphilic exporter-1, HAE1 family</fullName>
    </submittedName>
</protein>
<dbReference type="Gene3D" id="1.20.1640.10">
    <property type="entry name" value="Multidrug efflux transporter AcrB transmembrane domain"/>
    <property type="match status" value="2"/>
</dbReference>
<dbReference type="STRING" id="1121919.SAMN02745975_03402"/>
<dbReference type="Gene3D" id="3.30.2090.10">
    <property type="entry name" value="Multidrug efflux transporter AcrB TolC docking domain, DN and DC subdomains"/>
    <property type="match status" value="2"/>
</dbReference>
<dbReference type="RefSeq" id="WP_110942393.1">
    <property type="nucleotide sequence ID" value="NZ_FQZV01000060.1"/>
</dbReference>
<dbReference type="EMBL" id="FQZV01000060">
    <property type="protein sequence ID" value="SHJ99453.1"/>
    <property type="molecule type" value="Genomic_DNA"/>
</dbReference>
<dbReference type="Proteomes" id="UP000184536">
    <property type="component" value="Unassembled WGS sequence"/>
</dbReference>
<evidence type="ECO:0000313" key="2">
    <source>
        <dbReference type="EMBL" id="SHJ99453.1"/>
    </source>
</evidence>
<dbReference type="SUPFAM" id="SSF82714">
    <property type="entry name" value="Multidrug efflux transporter AcrB TolC docking domain, DN and DC subdomains"/>
    <property type="match status" value="2"/>
</dbReference>